<keyword evidence="1" id="KW-1133">Transmembrane helix</keyword>
<dbReference type="Proteomes" id="UP001519287">
    <property type="component" value="Unassembled WGS sequence"/>
</dbReference>
<evidence type="ECO:0000256" key="1">
    <source>
        <dbReference type="SAM" id="Phobius"/>
    </source>
</evidence>
<protein>
    <submittedName>
        <fullName evidence="2">Kef-type K+ transport system membrane component KefB</fullName>
    </submittedName>
</protein>
<keyword evidence="1" id="KW-0812">Transmembrane</keyword>
<reference evidence="2 3" key="1">
    <citation type="submission" date="2021-03" db="EMBL/GenBank/DDBJ databases">
        <title>Genomic Encyclopedia of Type Strains, Phase IV (KMG-IV): sequencing the most valuable type-strain genomes for metagenomic binning, comparative biology and taxonomic classification.</title>
        <authorList>
            <person name="Goeker M."/>
        </authorList>
    </citation>
    <scope>NUCLEOTIDE SEQUENCE [LARGE SCALE GENOMIC DNA]</scope>
    <source>
        <strain evidence="2 3">DSM 26048</strain>
    </source>
</reference>
<comment type="caution">
    <text evidence="2">The sequence shown here is derived from an EMBL/GenBank/DDBJ whole genome shotgun (WGS) entry which is preliminary data.</text>
</comment>
<gene>
    <name evidence="2" type="ORF">J2Z66_002726</name>
</gene>
<sequence>MLEKIIVVLLLFACMLAGDGRRLKHMSRKEVAGYAVVILPAVYLALIFLFNTTWPNLTDLLRMMYGQPAGQLVELIE</sequence>
<accession>A0ABS4IU63</accession>
<keyword evidence="3" id="KW-1185">Reference proteome</keyword>
<dbReference type="RefSeq" id="WP_209971860.1">
    <property type="nucleotide sequence ID" value="NZ_JAGGLB010000007.1"/>
</dbReference>
<feature type="transmembrane region" description="Helical" evidence="1">
    <location>
        <begin position="32"/>
        <end position="54"/>
    </location>
</feature>
<evidence type="ECO:0000313" key="2">
    <source>
        <dbReference type="EMBL" id="MBP1991119.1"/>
    </source>
</evidence>
<keyword evidence="1" id="KW-0472">Membrane</keyword>
<dbReference type="EMBL" id="JAGGLB010000007">
    <property type="protein sequence ID" value="MBP1991119.1"/>
    <property type="molecule type" value="Genomic_DNA"/>
</dbReference>
<evidence type="ECO:0000313" key="3">
    <source>
        <dbReference type="Proteomes" id="UP001519287"/>
    </source>
</evidence>
<proteinExistence type="predicted"/>
<name>A0ABS4IU63_9BACL</name>
<organism evidence="2 3">
    <name type="scientific">Paenibacillus eucommiae</name>
    <dbReference type="NCBI Taxonomy" id="1355755"/>
    <lineage>
        <taxon>Bacteria</taxon>
        <taxon>Bacillati</taxon>
        <taxon>Bacillota</taxon>
        <taxon>Bacilli</taxon>
        <taxon>Bacillales</taxon>
        <taxon>Paenibacillaceae</taxon>
        <taxon>Paenibacillus</taxon>
    </lineage>
</organism>